<sequence length="46" mass="5024">MLDTWHAADSVGGGQGTLGRITPIIVIHVAHWSATARMLLMLIWLL</sequence>
<name>A0A382SQ05_9ZZZZ</name>
<proteinExistence type="predicted"/>
<reference evidence="1" key="1">
    <citation type="submission" date="2018-05" db="EMBL/GenBank/DDBJ databases">
        <authorList>
            <person name="Lanie J.A."/>
            <person name="Ng W.-L."/>
            <person name="Kazmierczak K.M."/>
            <person name="Andrzejewski T.M."/>
            <person name="Davidsen T.M."/>
            <person name="Wayne K.J."/>
            <person name="Tettelin H."/>
            <person name="Glass J.I."/>
            <person name="Rusch D."/>
            <person name="Podicherti R."/>
            <person name="Tsui H.-C.T."/>
            <person name="Winkler M.E."/>
        </authorList>
    </citation>
    <scope>NUCLEOTIDE SEQUENCE</scope>
</reference>
<dbReference type="EMBL" id="UINC01130116">
    <property type="protein sequence ID" value="SVD10981.1"/>
    <property type="molecule type" value="Genomic_DNA"/>
</dbReference>
<dbReference type="AlphaFoldDB" id="A0A382SQ05"/>
<protein>
    <submittedName>
        <fullName evidence="1">Uncharacterized protein</fullName>
    </submittedName>
</protein>
<gene>
    <name evidence="1" type="ORF">METZ01_LOCUS363835</name>
</gene>
<organism evidence="1">
    <name type="scientific">marine metagenome</name>
    <dbReference type="NCBI Taxonomy" id="408172"/>
    <lineage>
        <taxon>unclassified sequences</taxon>
        <taxon>metagenomes</taxon>
        <taxon>ecological metagenomes</taxon>
    </lineage>
</organism>
<accession>A0A382SQ05</accession>
<evidence type="ECO:0000313" key="1">
    <source>
        <dbReference type="EMBL" id="SVD10981.1"/>
    </source>
</evidence>